<evidence type="ECO:0000256" key="1">
    <source>
        <dbReference type="SAM" id="SignalP"/>
    </source>
</evidence>
<dbReference type="CDD" id="cd00037">
    <property type="entry name" value="CLECT"/>
    <property type="match status" value="1"/>
</dbReference>
<feature type="chain" id="PRO_5037345568" evidence="1">
    <location>
        <begin position="21"/>
        <end position="170"/>
    </location>
</feature>
<evidence type="ECO:0000313" key="3">
    <source>
        <dbReference type="Proteomes" id="UP000887566"/>
    </source>
</evidence>
<reference evidence="4" key="1">
    <citation type="submission" date="2022-11" db="UniProtKB">
        <authorList>
            <consortium name="WormBaseParasite"/>
        </authorList>
    </citation>
    <scope>IDENTIFICATION</scope>
</reference>
<dbReference type="Pfam" id="PF00059">
    <property type="entry name" value="Lectin_C"/>
    <property type="match status" value="1"/>
</dbReference>
<dbReference type="SMART" id="SM00034">
    <property type="entry name" value="CLECT"/>
    <property type="match status" value="1"/>
</dbReference>
<protein>
    <submittedName>
        <fullName evidence="4">C-type lectin domain-containing protein</fullName>
    </submittedName>
</protein>
<dbReference type="PANTHER" id="PTHR22803">
    <property type="entry name" value="MANNOSE, PHOSPHOLIPASE, LECTIN RECEPTOR RELATED"/>
    <property type="match status" value="1"/>
</dbReference>
<dbReference type="PROSITE" id="PS50041">
    <property type="entry name" value="C_TYPE_LECTIN_2"/>
    <property type="match status" value="1"/>
</dbReference>
<dbReference type="InterPro" id="IPR016187">
    <property type="entry name" value="CTDL_fold"/>
</dbReference>
<dbReference type="Gene3D" id="3.10.100.10">
    <property type="entry name" value="Mannose-Binding Protein A, subunit A"/>
    <property type="match status" value="1"/>
</dbReference>
<dbReference type="InterPro" id="IPR016186">
    <property type="entry name" value="C-type_lectin-like/link_sf"/>
</dbReference>
<sequence length="170" mass="19049">MAHWLVIVCCLSIAFSTSFGQYICPDGWNLMPGGRHQCIQVFVANVTWSGARMACETQASRLAIVRNAFENAFIQHEMSLQNFGDMWLGGITATPAPGDVNDWFWEDGTTDFQSYMNWDSGQPDAYEDCGPNYLEACLEMRSNGKWDDNCCAYHDGYVKGYACSMDAEQS</sequence>
<evidence type="ECO:0000259" key="2">
    <source>
        <dbReference type="PROSITE" id="PS50041"/>
    </source>
</evidence>
<keyword evidence="3" id="KW-1185">Reference proteome</keyword>
<dbReference type="SUPFAM" id="SSF56436">
    <property type="entry name" value="C-type lectin-like"/>
    <property type="match status" value="1"/>
</dbReference>
<dbReference type="Proteomes" id="UP000887566">
    <property type="component" value="Unplaced"/>
</dbReference>
<accession>A0A914WS75</accession>
<evidence type="ECO:0000313" key="4">
    <source>
        <dbReference type="WBParaSite" id="PSAMB.scaffold51size93054.g1053.t1"/>
    </source>
</evidence>
<organism evidence="3 4">
    <name type="scientific">Plectus sambesii</name>
    <dbReference type="NCBI Taxonomy" id="2011161"/>
    <lineage>
        <taxon>Eukaryota</taxon>
        <taxon>Metazoa</taxon>
        <taxon>Ecdysozoa</taxon>
        <taxon>Nematoda</taxon>
        <taxon>Chromadorea</taxon>
        <taxon>Plectida</taxon>
        <taxon>Plectina</taxon>
        <taxon>Plectoidea</taxon>
        <taxon>Plectidae</taxon>
        <taxon>Plectus</taxon>
    </lineage>
</organism>
<feature type="signal peptide" evidence="1">
    <location>
        <begin position="1"/>
        <end position="20"/>
    </location>
</feature>
<dbReference type="WBParaSite" id="PSAMB.scaffold51size93054.g1053.t1">
    <property type="protein sequence ID" value="PSAMB.scaffold51size93054.g1053.t1"/>
    <property type="gene ID" value="PSAMB.scaffold51size93054.g1053"/>
</dbReference>
<name>A0A914WS75_9BILA</name>
<proteinExistence type="predicted"/>
<feature type="domain" description="C-type lectin" evidence="2">
    <location>
        <begin position="34"/>
        <end position="158"/>
    </location>
</feature>
<dbReference type="AlphaFoldDB" id="A0A914WS75"/>
<keyword evidence="1" id="KW-0732">Signal</keyword>
<dbReference type="InterPro" id="IPR001304">
    <property type="entry name" value="C-type_lectin-like"/>
</dbReference>
<dbReference type="InterPro" id="IPR050111">
    <property type="entry name" value="C-type_lectin/snaclec_domain"/>
</dbReference>